<sequence>MSLSARVQIAVFGLSGLVALALAGSTPAWSAERSALAEQIETQLNARHADKGIRHQVTIKTPRAQWPGCQRPKLTLPDGNRLTGNMSVAVQCERKQFLQVMVEAEGRYWVAEQAIPAGEAITRSQIGTRSGPLSKLPAGLAFQPQEIVGSVASRAFRPGQPIIASQLRKSWRIKTGDEVDVILSGEGFRIRSKGKAMSNAAVDESVRIRMASGQVISGNVAVNGDVVVRQ</sequence>
<keyword evidence="9" id="KW-0282">Flagellum</keyword>
<dbReference type="RefSeq" id="WP_138094935.1">
    <property type="nucleotide sequence ID" value="NZ_CP040428.1"/>
</dbReference>
<dbReference type="SMART" id="SM00858">
    <property type="entry name" value="SAF"/>
    <property type="match status" value="1"/>
</dbReference>
<evidence type="ECO:0000256" key="7">
    <source>
        <dbReference type="RuleBase" id="RU362063"/>
    </source>
</evidence>
<organism evidence="9 10">
    <name type="scientific">Jejubacter calystegiae</name>
    <dbReference type="NCBI Taxonomy" id="2579935"/>
    <lineage>
        <taxon>Bacteria</taxon>
        <taxon>Pseudomonadati</taxon>
        <taxon>Pseudomonadota</taxon>
        <taxon>Gammaproteobacteria</taxon>
        <taxon>Enterobacterales</taxon>
        <taxon>Enterobacteriaceae</taxon>
        <taxon>Jejubacter</taxon>
    </lineage>
</organism>
<dbReference type="PANTHER" id="PTHR36307:SF1">
    <property type="entry name" value="FLAGELLA BASAL BODY P-RING FORMATION PROTEIN FLGA"/>
    <property type="match status" value="1"/>
</dbReference>
<dbReference type="PANTHER" id="PTHR36307">
    <property type="entry name" value="FLAGELLA BASAL BODY P-RING FORMATION PROTEIN FLGA"/>
    <property type="match status" value="1"/>
</dbReference>
<name>A0A4P8YGV7_9ENTR</name>
<keyword evidence="5 7" id="KW-0574">Periplasm</keyword>
<evidence type="ECO:0000256" key="1">
    <source>
        <dbReference type="ARBA" id="ARBA00004418"/>
    </source>
</evidence>
<reference evidence="9 10" key="1">
    <citation type="submission" date="2019-05" db="EMBL/GenBank/DDBJ databases">
        <title>Complete genome sequence of Izhakiella calystegiae KSNA2, an endophyte isolated from beach morning glory (Calystegia soldanella).</title>
        <authorList>
            <person name="Jiang L."/>
            <person name="Jeong J.C."/>
            <person name="Kim C.Y."/>
            <person name="Kim D.H."/>
            <person name="Kim S.W."/>
            <person name="Lee j."/>
        </authorList>
    </citation>
    <scope>NUCLEOTIDE SEQUENCE [LARGE SCALE GENOMIC DNA]</scope>
    <source>
        <strain evidence="9 10">KSNA2</strain>
    </source>
</reference>
<keyword evidence="4" id="KW-0732">Signal</keyword>
<dbReference type="Pfam" id="PF13144">
    <property type="entry name" value="ChapFlgA"/>
    <property type="match status" value="1"/>
</dbReference>
<comment type="function">
    <text evidence="6 7">Involved in the assembly process of the P-ring formation. It may associate with FlgF on the rod constituting a structure essential for the P-ring assembly or may act as a modulator protein for the P-ring assembly.</text>
</comment>
<dbReference type="EMBL" id="CP040428">
    <property type="protein sequence ID" value="QCT19046.1"/>
    <property type="molecule type" value="Genomic_DNA"/>
</dbReference>
<dbReference type="Proteomes" id="UP000302163">
    <property type="component" value="Chromosome"/>
</dbReference>
<dbReference type="NCBIfam" id="TIGR03170">
    <property type="entry name" value="flgA_cterm"/>
    <property type="match status" value="1"/>
</dbReference>
<keyword evidence="10" id="KW-1185">Reference proteome</keyword>
<protein>
    <recommendedName>
        <fullName evidence="3 7">Flagella basal body P-ring formation protein FlgA</fullName>
    </recommendedName>
</protein>
<proteinExistence type="inferred from homology"/>
<keyword evidence="9" id="KW-0969">Cilium</keyword>
<dbReference type="CDD" id="cd11614">
    <property type="entry name" value="SAF_CpaB_FlgA_like"/>
    <property type="match status" value="1"/>
</dbReference>
<dbReference type="Gene3D" id="3.90.1210.10">
    <property type="entry name" value="Antifreeze-like/N-acetylneuraminic acid synthase C-terminal domain"/>
    <property type="match status" value="1"/>
</dbReference>
<feature type="domain" description="SAF" evidence="8">
    <location>
        <begin position="106"/>
        <end position="168"/>
    </location>
</feature>
<keyword evidence="9" id="KW-0966">Cell projection</keyword>
<dbReference type="InterPro" id="IPR013974">
    <property type="entry name" value="SAF"/>
</dbReference>
<keyword evidence="7" id="KW-1005">Bacterial flagellum biogenesis</keyword>
<evidence type="ECO:0000256" key="6">
    <source>
        <dbReference type="ARBA" id="ARBA00025643"/>
    </source>
</evidence>
<evidence type="ECO:0000256" key="3">
    <source>
        <dbReference type="ARBA" id="ARBA00014754"/>
    </source>
</evidence>
<accession>A0A4P8YGV7</accession>
<evidence type="ECO:0000313" key="10">
    <source>
        <dbReference type="Proteomes" id="UP000302163"/>
    </source>
</evidence>
<evidence type="ECO:0000256" key="2">
    <source>
        <dbReference type="ARBA" id="ARBA00010474"/>
    </source>
</evidence>
<evidence type="ECO:0000259" key="8">
    <source>
        <dbReference type="SMART" id="SM00858"/>
    </source>
</evidence>
<dbReference type="AlphaFoldDB" id="A0A4P8YGV7"/>
<dbReference type="GO" id="GO:0042597">
    <property type="term" value="C:periplasmic space"/>
    <property type="evidence" value="ECO:0007669"/>
    <property type="project" value="UniProtKB-SubCell"/>
</dbReference>
<dbReference type="InterPro" id="IPR041231">
    <property type="entry name" value="FlgA_N"/>
</dbReference>
<dbReference type="KEGG" id="izh:FEM41_04950"/>
<dbReference type="Pfam" id="PF17656">
    <property type="entry name" value="ChapFlgA_N"/>
    <property type="match status" value="1"/>
</dbReference>
<comment type="similarity">
    <text evidence="2 7">Belongs to the FlgA family.</text>
</comment>
<dbReference type="GO" id="GO:0044780">
    <property type="term" value="P:bacterial-type flagellum assembly"/>
    <property type="evidence" value="ECO:0007669"/>
    <property type="project" value="InterPro"/>
</dbReference>
<gene>
    <name evidence="9" type="primary">flgA</name>
    <name evidence="9" type="ORF">FEM41_04950</name>
</gene>
<dbReference type="InterPro" id="IPR039246">
    <property type="entry name" value="Flagellar_FlgA"/>
</dbReference>
<evidence type="ECO:0000313" key="9">
    <source>
        <dbReference type="EMBL" id="QCT19046.1"/>
    </source>
</evidence>
<dbReference type="InterPro" id="IPR017585">
    <property type="entry name" value="SAF_FlgA"/>
</dbReference>
<comment type="subcellular location">
    <subcellularLocation>
        <location evidence="1 7">Periplasm</location>
    </subcellularLocation>
</comment>
<dbReference type="OrthoDB" id="7065435at2"/>
<dbReference type="Gene3D" id="2.30.30.760">
    <property type="match status" value="1"/>
</dbReference>
<evidence type="ECO:0000256" key="5">
    <source>
        <dbReference type="ARBA" id="ARBA00022764"/>
    </source>
</evidence>
<evidence type="ECO:0000256" key="4">
    <source>
        <dbReference type="ARBA" id="ARBA00022729"/>
    </source>
</evidence>